<feature type="region of interest" description="Disordered" evidence="1">
    <location>
        <begin position="1"/>
        <end position="32"/>
    </location>
</feature>
<evidence type="ECO:0000313" key="3">
    <source>
        <dbReference type="EMBL" id="SDP71357.1"/>
    </source>
</evidence>
<proteinExistence type="predicted"/>
<comment type="caution">
    <text evidence="3">The sequence shown here is derived from an EMBL/GenBank/DDBJ whole genome shotgun (WGS) entry which is preliminary data.</text>
</comment>
<organism evidence="3 4">
    <name type="scientific">Sulfitobacter litoralis</name>
    <dbReference type="NCBI Taxonomy" id="335975"/>
    <lineage>
        <taxon>Bacteria</taxon>
        <taxon>Pseudomonadati</taxon>
        <taxon>Pseudomonadota</taxon>
        <taxon>Alphaproteobacteria</taxon>
        <taxon>Rhodobacterales</taxon>
        <taxon>Roseobacteraceae</taxon>
        <taxon>Sulfitobacter</taxon>
    </lineage>
</organism>
<dbReference type="PANTHER" id="PTHR39639">
    <property type="entry name" value="CHROMOSOME 16, WHOLE GENOME SHOTGUN SEQUENCE"/>
    <property type="match status" value="1"/>
</dbReference>
<evidence type="ECO:0000259" key="2">
    <source>
        <dbReference type="Pfam" id="PF03235"/>
    </source>
</evidence>
<name>A0ABY0SX10_9RHOB</name>
<dbReference type="RefSeq" id="WP_093734354.1">
    <property type="nucleotide sequence ID" value="NZ_FNJD01000030.1"/>
</dbReference>
<dbReference type="PANTHER" id="PTHR39639:SF1">
    <property type="entry name" value="DUF262 DOMAIN-CONTAINING PROTEIN"/>
    <property type="match status" value="1"/>
</dbReference>
<dbReference type="InterPro" id="IPR004919">
    <property type="entry name" value="GmrSD_N"/>
</dbReference>
<reference evidence="3 4" key="1">
    <citation type="submission" date="2016-10" db="EMBL/GenBank/DDBJ databases">
        <authorList>
            <person name="Varghese N."/>
            <person name="Submissions S."/>
        </authorList>
    </citation>
    <scope>NUCLEOTIDE SEQUENCE [LARGE SCALE GENOMIC DNA]</scope>
    <source>
        <strain evidence="3 4">DSM 17584</strain>
    </source>
</reference>
<evidence type="ECO:0000313" key="4">
    <source>
        <dbReference type="Proteomes" id="UP000198646"/>
    </source>
</evidence>
<keyword evidence="4" id="KW-1185">Reference proteome</keyword>
<dbReference type="Pfam" id="PF03235">
    <property type="entry name" value="GmrSD_N"/>
    <property type="match status" value="1"/>
</dbReference>
<protein>
    <recommendedName>
        <fullName evidence="2">GmrSD restriction endonucleases N-terminal domain-containing protein</fullName>
    </recommendedName>
</protein>
<feature type="domain" description="GmrSD restriction endonucleases N-terminal" evidence="2">
    <location>
        <begin position="54"/>
        <end position="190"/>
    </location>
</feature>
<accession>A0ABY0SX10</accession>
<evidence type="ECO:0000256" key="1">
    <source>
        <dbReference type="SAM" id="MobiDB-lite"/>
    </source>
</evidence>
<sequence length="378" mass="43912">MVNKTDSTEADGFEDEDFDSNEENFARDEPFDPKKVDVSITTPNLSALITRLKHEEIDLMPDFQRSGDLWSKQAQSRLIESILIRLPIPAFYFDAIDDDRWQVVDGLQRLSAINNFVLKKTLKLTNLEFLTEYEGCSYDELPRPLTRRIDEFQTSVYLIKPGTPLEMKYSLFNRINTGGLKLTPQEIRHAMSQSANSGAVSKFLSRIVENEIFIKVVGRKNNRMVQQELVLRHMAFVIFTLEEYRSSLPKFLDTAMITLSEFSESQLIELESRFLISMELADEIFGEDAFRKSLVDGKKLVNKPLFEALSVSLAKLEYDEQEQLLLNKDQFLDEFRDLLLDDEFNETISRSTSSSTHVYERFTRIEQFIREFITELLI</sequence>
<feature type="compositionally biased region" description="Acidic residues" evidence="1">
    <location>
        <begin position="8"/>
        <end position="22"/>
    </location>
</feature>
<dbReference type="EMBL" id="FNJD01000030">
    <property type="protein sequence ID" value="SDP71357.1"/>
    <property type="molecule type" value="Genomic_DNA"/>
</dbReference>
<dbReference type="Proteomes" id="UP000198646">
    <property type="component" value="Unassembled WGS sequence"/>
</dbReference>
<gene>
    <name evidence="3" type="ORF">SAMN04488512_13012</name>
</gene>